<evidence type="ECO:0000256" key="6">
    <source>
        <dbReference type="RuleBase" id="RU000481"/>
    </source>
</evidence>
<name>A0ABP3TD30_9GAMM</name>
<dbReference type="InterPro" id="IPR004838">
    <property type="entry name" value="NHTrfase_class1_PyrdxlP-BS"/>
</dbReference>
<keyword evidence="4 6" id="KW-0808">Transferase</keyword>
<organism evidence="8 9">
    <name type="scientific">Marinobacterium maritimum</name>
    <dbReference type="NCBI Taxonomy" id="500162"/>
    <lineage>
        <taxon>Bacteria</taxon>
        <taxon>Pseudomonadati</taxon>
        <taxon>Pseudomonadota</taxon>
        <taxon>Gammaproteobacteria</taxon>
        <taxon>Oceanospirillales</taxon>
        <taxon>Oceanospirillaceae</taxon>
        <taxon>Marinobacterium</taxon>
    </lineage>
</organism>
<dbReference type="InterPro" id="IPR015422">
    <property type="entry name" value="PyrdxlP-dep_Trfase_small"/>
</dbReference>
<dbReference type="InterPro" id="IPR015421">
    <property type="entry name" value="PyrdxlP-dep_Trfase_major"/>
</dbReference>
<evidence type="ECO:0000313" key="8">
    <source>
        <dbReference type="EMBL" id="GAA0694924.1"/>
    </source>
</evidence>
<protein>
    <recommendedName>
        <fullName evidence="6">Aminotransferase</fullName>
        <ecNumber evidence="6">2.6.1.-</ecNumber>
    </recommendedName>
</protein>
<dbReference type="Proteomes" id="UP001499915">
    <property type="component" value="Unassembled WGS sequence"/>
</dbReference>
<sequence>MSIDAFLRPINHSETLLINERSDQLATSRQVYRFGFGQSPFPVPAGVTEVLSLHAHEKAYLPVQGLKSLREAVATFHRQQDHVDWQPERVLVGPGSKLLIYVVMAAFTRAEILLVSPSWVSYEPQARLAGHRVSRLQADASTEWRLTPAMLEVFCQNRESPELPLLLVLNYPGNPSGTTYSEAQLQALAEVMRRHQVLVISDEIYGMLHHRGEHRSLARYYPEGTLVTGGLSKWCGAGGWRLGVLHVPEALSSNLLPRLLGVASETWSCVAAPVQHAAAEAYRFGPEVEHYVQRERQILSRLGQRAAARLNEAGVLTAAPEGGFYLFPDFGPWREPLMASGITTSDQLCSRLLQEAGVALLPGSAFGMPASELVTRLSYVNFDGAAALQAEEAELDDILQPVLAGLDAIHGWLGQLGSGLVSNY</sequence>
<evidence type="ECO:0000256" key="3">
    <source>
        <dbReference type="ARBA" id="ARBA00022576"/>
    </source>
</evidence>
<dbReference type="EMBL" id="BAAAET010000003">
    <property type="protein sequence ID" value="GAA0694924.1"/>
    <property type="molecule type" value="Genomic_DNA"/>
</dbReference>
<dbReference type="PANTHER" id="PTHR46383:SF1">
    <property type="entry name" value="ASPARTATE AMINOTRANSFERASE"/>
    <property type="match status" value="1"/>
</dbReference>
<evidence type="ECO:0000256" key="4">
    <source>
        <dbReference type="ARBA" id="ARBA00022679"/>
    </source>
</evidence>
<evidence type="ECO:0000313" key="9">
    <source>
        <dbReference type="Proteomes" id="UP001499915"/>
    </source>
</evidence>
<comment type="similarity">
    <text evidence="2 6">Belongs to the class-I pyridoxal-phosphate-dependent aminotransferase family.</text>
</comment>
<evidence type="ECO:0000256" key="1">
    <source>
        <dbReference type="ARBA" id="ARBA00001933"/>
    </source>
</evidence>
<dbReference type="InterPro" id="IPR004839">
    <property type="entry name" value="Aminotransferase_I/II_large"/>
</dbReference>
<accession>A0ABP3TD30</accession>
<evidence type="ECO:0000256" key="5">
    <source>
        <dbReference type="ARBA" id="ARBA00022898"/>
    </source>
</evidence>
<evidence type="ECO:0000256" key="2">
    <source>
        <dbReference type="ARBA" id="ARBA00007441"/>
    </source>
</evidence>
<dbReference type="PANTHER" id="PTHR46383">
    <property type="entry name" value="ASPARTATE AMINOTRANSFERASE"/>
    <property type="match status" value="1"/>
</dbReference>
<evidence type="ECO:0000259" key="7">
    <source>
        <dbReference type="Pfam" id="PF00155"/>
    </source>
</evidence>
<dbReference type="Pfam" id="PF00155">
    <property type="entry name" value="Aminotran_1_2"/>
    <property type="match status" value="1"/>
</dbReference>
<proteinExistence type="inferred from homology"/>
<feature type="domain" description="Aminotransferase class I/classII large" evidence="7">
    <location>
        <begin position="53"/>
        <end position="372"/>
    </location>
</feature>
<keyword evidence="5" id="KW-0663">Pyridoxal phosphate</keyword>
<dbReference type="Gene3D" id="3.40.640.10">
    <property type="entry name" value="Type I PLP-dependent aspartate aminotransferase-like (Major domain)"/>
    <property type="match status" value="1"/>
</dbReference>
<reference evidence="9" key="1">
    <citation type="journal article" date="2019" name="Int. J. Syst. Evol. Microbiol.">
        <title>The Global Catalogue of Microorganisms (GCM) 10K type strain sequencing project: providing services to taxonomists for standard genome sequencing and annotation.</title>
        <authorList>
            <consortium name="The Broad Institute Genomics Platform"/>
            <consortium name="The Broad Institute Genome Sequencing Center for Infectious Disease"/>
            <person name="Wu L."/>
            <person name="Ma J."/>
        </authorList>
    </citation>
    <scope>NUCLEOTIDE SEQUENCE [LARGE SCALE GENOMIC DNA]</scope>
    <source>
        <strain evidence="9">JCM 15134</strain>
    </source>
</reference>
<dbReference type="PROSITE" id="PS00105">
    <property type="entry name" value="AA_TRANSFER_CLASS_1"/>
    <property type="match status" value="1"/>
</dbReference>
<dbReference type="CDD" id="cd00609">
    <property type="entry name" value="AAT_like"/>
    <property type="match status" value="1"/>
</dbReference>
<dbReference type="RefSeq" id="WP_343806081.1">
    <property type="nucleotide sequence ID" value="NZ_BAAAET010000003.1"/>
</dbReference>
<dbReference type="EC" id="2.6.1.-" evidence="6"/>
<dbReference type="Gene3D" id="3.90.1150.10">
    <property type="entry name" value="Aspartate Aminotransferase, domain 1"/>
    <property type="match status" value="1"/>
</dbReference>
<dbReference type="SUPFAM" id="SSF53383">
    <property type="entry name" value="PLP-dependent transferases"/>
    <property type="match status" value="1"/>
</dbReference>
<keyword evidence="9" id="KW-1185">Reference proteome</keyword>
<keyword evidence="3 6" id="KW-0032">Aminotransferase</keyword>
<comment type="caution">
    <text evidence="8">The sequence shown here is derived from an EMBL/GenBank/DDBJ whole genome shotgun (WGS) entry which is preliminary data.</text>
</comment>
<gene>
    <name evidence="8" type="primary">aspB</name>
    <name evidence="8" type="ORF">GCM10009104_23090</name>
</gene>
<comment type="cofactor">
    <cofactor evidence="1 6">
        <name>pyridoxal 5'-phosphate</name>
        <dbReference type="ChEBI" id="CHEBI:597326"/>
    </cofactor>
</comment>
<dbReference type="InterPro" id="IPR050596">
    <property type="entry name" value="AspAT/PAT-like"/>
</dbReference>
<dbReference type="InterPro" id="IPR015424">
    <property type="entry name" value="PyrdxlP-dep_Trfase"/>
</dbReference>